<dbReference type="AlphaFoldDB" id="D5EU31"/>
<sequence>MPSVTCCIERRFISNYDIIFCIINLILKRQKVMKKIVMGICALMLSVASYAQVGKTTISGHFNYLLDSPNNCGIGANIGYEFAENVRGVAQFDYYFNKDHVSMWNPNINVEYLFHISNSKFTVYPLAGLNVMGWSYDEGSDSKLGLNIGCGMEYPLNANLSFKCEYCYKTQYDGHSTLNVGLVFPF</sequence>
<dbReference type="EMBL" id="CP002006">
    <property type="protein sequence ID" value="ADE82666.1"/>
    <property type="molecule type" value="Genomic_DNA"/>
</dbReference>
<keyword evidence="2" id="KW-0812">Transmembrane</keyword>
<feature type="transmembrane region" description="Helical" evidence="2">
    <location>
        <begin position="36"/>
        <end position="53"/>
    </location>
</feature>
<name>D5EU31_XYLR2</name>
<dbReference type="STRING" id="264731.PRU_1850"/>
<feature type="domain" description="Outer membrane protein beta-barrel" evidence="3">
    <location>
        <begin position="45"/>
        <end position="182"/>
    </location>
</feature>
<dbReference type="Gene3D" id="2.40.160.20">
    <property type="match status" value="1"/>
</dbReference>
<organism evidence="4 5">
    <name type="scientific">Xylanibacter ruminicola (strain ATCC 19189 / DSM 19721 / CIP 105475 / JCM 8958 / 23)</name>
    <name type="common">Prevotella ruminicola</name>
    <dbReference type="NCBI Taxonomy" id="264731"/>
    <lineage>
        <taxon>Bacteria</taxon>
        <taxon>Pseudomonadati</taxon>
        <taxon>Bacteroidota</taxon>
        <taxon>Bacteroidia</taxon>
        <taxon>Bacteroidales</taxon>
        <taxon>Prevotellaceae</taxon>
        <taxon>Xylanibacter</taxon>
    </lineage>
</organism>
<proteinExistence type="predicted"/>
<keyword evidence="5" id="KW-1185">Reference proteome</keyword>
<accession>D5EU31</accession>
<keyword evidence="2" id="KW-1133">Transmembrane helix</keyword>
<evidence type="ECO:0000313" key="5">
    <source>
        <dbReference type="Proteomes" id="UP000000927"/>
    </source>
</evidence>
<dbReference type="eggNOG" id="COG3637">
    <property type="taxonomic scope" value="Bacteria"/>
</dbReference>
<keyword evidence="1" id="KW-0732">Signal</keyword>
<dbReference type="InterPro" id="IPR027385">
    <property type="entry name" value="Beta-barrel_OMP"/>
</dbReference>
<evidence type="ECO:0000256" key="1">
    <source>
        <dbReference type="ARBA" id="ARBA00022729"/>
    </source>
</evidence>
<gene>
    <name evidence="4" type="ordered locus">PRU_1850</name>
</gene>
<protein>
    <recommendedName>
        <fullName evidence="3">Outer membrane protein beta-barrel domain-containing protein</fullName>
    </recommendedName>
</protein>
<dbReference type="KEGG" id="pru:PRU_1850"/>
<dbReference type="InterPro" id="IPR011250">
    <property type="entry name" value="OMP/PagP_B-barrel"/>
</dbReference>
<reference evidence="4 5" key="1">
    <citation type="journal article" date="2010" name="Microb. Ecol.">
        <title>Comparative genome analysis of Prevotella ruminicola and Prevotella bryantii: insights into their environmental niche.</title>
        <authorList>
            <consortium name="North American Consortium for Rumen Bacteria"/>
            <person name="Purushe J."/>
            <person name="Fouts D.E."/>
            <person name="Morrison M."/>
            <person name="White B.A."/>
            <person name="Mackie R.I."/>
            <person name="Coutinho P.M."/>
            <person name="Henrissat B."/>
            <person name="Nelson K.E."/>
        </authorList>
    </citation>
    <scope>NUCLEOTIDE SEQUENCE [LARGE SCALE GENOMIC DNA]</scope>
    <source>
        <strain evidence="5">ATCC 19189 / JCM 8958 / 23</strain>
    </source>
</reference>
<dbReference type="HOGENOM" id="CLU_111119_1_0_10"/>
<evidence type="ECO:0000256" key="2">
    <source>
        <dbReference type="SAM" id="Phobius"/>
    </source>
</evidence>
<dbReference type="SUPFAM" id="SSF56925">
    <property type="entry name" value="OMPA-like"/>
    <property type="match status" value="1"/>
</dbReference>
<evidence type="ECO:0000313" key="4">
    <source>
        <dbReference type="EMBL" id="ADE82666.1"/>
    </source>
</evidence>
<dbReference type="Pfam" id="PF13505">
    <property type="entry name" value="OMP_b-brl"/>
    <property type="match status" value="1"/>
</dbReference>
<keyword evidence="2" id="KW-0472">Membrane</keyword>
<dbReference type="Proteomes" id="UP000000927">
    <property type="component" value="Chromosome"/>
</dbReference>
<evidence type="ECO:0000259" key="3">
    <source>
        <dbReference type="Pfam" id="PF13505"/>
    </source>
</evidence>